<dbReference type="OrthoDB" id="3801271at2759"/>
<dbReference type="Pfam" id="PF12937">
    <property type="entry name" value="F-box-like"/>
    <property type="match status" value="1"/>
</dbReference>
<dbReference type="AlphaFoldDB" id="A0A9P4TFT7"/>
<dbReference type="InterPro" id="IPR001810">
    <property type="entry name" value="F-box_dom"/>
</dbReference>
<reference evidence="2" key="1">
    <citation type="submission" date="2019-04" db="EMBL/GenBank/DDBJ databases">
        <title>Sequencing of skin fungus with MAO and IRED activity.</title>
        <authorList>
            <person name="Marsaioli A.J."/>
            <person name="Bonatto J.M.C."/>
            <person name="Reis Junior O."/>
        </authorList>
    </citation>
    <scope>NUCLEOTIDE SEQUENCE</scope>
    <source>
        <strain evidence="2">30M1</strain>
    </source>
</reference>
<dbReference type="Proteomes" id="UP000801428">
    <property type="component" value="Unassembled WGS sequence"/>
</dbReference>
<dbReference type="EMBL" id="SWKU01000008">
    <property type="protein sequence ID" value="KAF3004195.1"/>
    <property type="molecule type" value="Genomic_DNA"/>
</dbReference>
<accession>A0A9P4TFT7</accession>
<sequence>MSINDIPPEIDELILSHLSRNELSAMSKVCKYYREVAEPLLYRNICLLEEDSINVRPLLLTLLSRSDLAARIRKLEIKRGMHLSRSLQQLSDIHNRLEQAQPTIQDSVKETIGSSLYAAGLRTAWFGSIL</sequence>
<dbReference type="PROSITE" id="PS50181">
    <property type="entry name" value="FBOX"/>
    <property type="match status" value="1"/>
</dbReference>
<feature type="domain" description="F-box" evidence="1">
    <location>
        <begin position="1"/>
        <end position="45"/>
    </location>
</feature>
<dbReference type="Gene3D" id="1.20.1280.50">
    <property type="match status" value="1"/>
</dbReference>
<proteinExistence type="predicted"/>
<name>A0A9P4TFT7_CURKU</name>
<gene>
    <name evidence="2" type="ORF">E8E13_006554</name>
</gene>
<organism evidence="2 3">
    <name type="scientific">Curvularia kusanoi</name>
    <name type="common">Cochliobolus kusanoi</name>
    <dbReference type="NCBI Taxonomy" id="90978"/>
    <lineage>
        <taxon>Eukaryota</taxon>
        <taxon>Fungi</taxon>
        <taxon>Dikarya</taxon>
        <taxon>Ascomycota</taxon>
        <taxon>Pezizomycotina</taxon>
        <taxon>Dothideomycetes</taxon>
        <taxon>Pleosporomycetidae</taxon>
        <taxon>Pleosporales</taxon>
        <taxon>Pleosporineae</taxon>
        <taxon>Pleosporaceae</taxon>
        <taxon>Curvularia</taxon>
    </lineage>
</organism>
<evidence type="ECO:0000313" key="3">
    <source>
        <dbReference type="Proteomes" id="UP000801428"/>
    </source>
</evidence>
<evidence type="ECO:0000313" key="2">
    <source>
        <dbReference type="EMBL" id="KAF3004195.1"/>
    </source>
</evidence>
<protein>
    <recommendedName>
        <fullName evidence="1">F-box domain-containing protein</fullName>
    </recommendedName>
</protein>
<evidence type="ECO:0000259" key="1">
    <source>
        <dbReference type="PROSITE" id="PS50181"/>
    </source>
</evidence>
<dbReference type="SUPFAM" id="SSF81383">
    <property type="entry name" value="F-box domain"/>
    <property type="match status" value="1"/>
</dbReference>
<dbReference type="InterPro" id="IPR036047">
    <property type="entry name" value="F-box-like_dom_sf"/>
</dbReference>
<comment type="caution">
    <text evidence="2">The sequence shown here is derived from an EMBL/GenBank/DDBJ whole genome shotgun (WGS) entry which is preliminary data.</text>
</comment>
<keyword evidence="3" id="KW-1185">Reference proteome</keyword>